<feature type="transmembrane region" description="Helical" evidence="6">
    <location>
        <begin position="100"/>
        <end position="119"/>
    </location>
</feature>
<gene>
    <name evidence="7" type="ORF">AOZ06_46455</name>
</gene>
<evidence type="ECO:0000256" key="5">
    <source>
        <dbReference type="ARBA" id="ARBA00023136"/>
    </source>
</evidence>
<dbReference type="STRING" id="860235.AOZ06_46455"/>
<dbReference type="GO" id="GO:0022857">
    <property type="term" value="F:transmembrane transporter activity"/>
    <property type="evidence" value="ECO:0007669"/>
    <property type="project" value="InterPro"/>
</dbReference>
<keyword evidence="2" id="KW-1003">Cell membrane</keyword>
<accession>A0A0N9IAD2</accession>
<keyword evidence="4 6" id="KW-1133">Transmembrane helix</keyword>
<feature type="transmembrane region" description="Helical" evidence="6">
    <location>
        <begin position="177"/>
        <end position="195"/>
    </location>
</feature>
<keyword evidence="3 6" id="KW-0812">Transmembrane</keyword>
<proteinExistence type="predicted"/>
<sequence length="341" mass="34764">MVTACVVLGMALLVAFAGSDVPVVLAGWWRGAFGTPYNAVQTLSYATPLVLVALGVSVALRAGMVMVGAEGQMIVGAVFATVVLHGVGPVHSLLALPLGALAGMAGGGLWSLLSGVLLLRWRVNEILSALLADYLAIELLAYLLRTALRDPGGAATPQSAPLFEEALIPRLPVPGRLHVAALVVLGIVLVALWWHHSRIAFIVDVHGQRPWLAARLGVSPASIVLSTTAVSGAAAGLAGWMQLAGVDGRLHPGISAGIGFSGLVVAVLGRNHPVGIVVAAIAFASLTTGASGVQIATGTIPASIGTVAQAVLLLAVSVAVVLTRRNVAVRRAQRKDDRAVA</sequence>
<feature type="transmembrane region" description="Helical" evidence="6">
    <location>
        <begin position="276"/>
        <end position="296"/>
    </location>
</feature>
<feature type="transmembrane region" description="Helical" evidence="6">
    <location>
        <begin position="250"/>
        <end position="269"/>
    </location>
</feature>
<name>A0A0N9IAD2_9PSEU</name>
<dbReference type="Proteomes" id="UP000063699">
    <property type="component" value="Chromosome"/>
</dbReference>
<keyword evidence="8" id="KW-1185">Reference proteome</keyword>
<reference evidence="7 8" key="1">
    <citation type="submission" date="2015-07" db="EMBL/GenBank/DDBJ databases">
        <title>Genome sequencing of Kibdelosporangium phytohabitans.</title>
        <authorList>
            <person name="Qin S."/>
            <person name="Xing K."/>
        </authorList>
    </citation>
    <scope>NUCLEOTIDE SEQUENCE [LARGE SCALE GENOMIC DNA]</scope>
    <source>
        <strain evidence="7 8">KLBMP1111</strain>
    </source>
</reference>
<keyword evidence="5 6" id="KW-0472">Membrane</keyword>
<evidence type="ECO:0000256" key="2">
    <source>
        <dbReference type="ARBA" id="ARBA00022475"/>
    </source>
</evidence>
<feature type="transmembrane region" description="Helical" evidence="6">
    <location>
        <begin position="216"/>
        <end position="238"/>
    </location>
</feature>
<organism evidence="7 8">
    <name type="scientific">Kibdelosporangium phytohabitans</name>
    <dbReference type="NCBI Taxonomy" id="860235"/>
    <lineage>
        <taxon>Bacteria</taxon>
        <taxon>Bacillati</taxon>
        <taxon>Actinomycetota</taxon>
        <taxon>Actinomycetes</taxon>
        <taxon>Pseudonocardiales</taxon>
        <taxon>Pseudonocardiaceae</taxon>
        <taxon>Kibdelosporangium</taxon>
    </lineage>
</organism>
<dbReference type="EMBL" id="CP012752">
    <property type="protein sequence ID" value="ALG13321.1"/>
    <property type="molecule type" value="Genomic_DNA"/>
</dbReference>
<evidence type="ECO:0000313" key="7">
    <source>
        <dbReference type="EMBL" id="ALG13321.1"/>
    </source>
</evidence>
<feature type="transmembrane region" description="Helical" evidence="6">
    <location>
        <begin position="302"/>
        <end position="322"/>
    </location>
</feature>
<evidence type="ECO:0000256" key="4">
    <source>
        <dbReference type="ARBA" id="ARBA00022989"/>
    </source>
</evidence>
<dbReference type="CDD" id="cd06580">
    <property type="entry name" value="TM_PBP1_transp_TpRbsC_like"/>
    <property type="match status" value="1"/>
</dbReference>
<feature type="transmembrane region" description="Helical" evidence="6">
    <location>
        <begin position="74"/>
        <end position="94"/>
    </location>
</feature>
<evidence type="ECO:0000256" key="1">
    <source>
        <dbReference type="ARBA" id="ARBA00004651"/>
    </source>
</evidence>
<evidence type="ECO:0008006" key="9">
    <source>
        <dbReference type="Google" id="ProtNLM"/>
    </source>
</evidence>
<evidence type="ECO:0000256" key="3">
    <source>
        <dbReference type="ARBA" id="ARBA00022692"/>
    </source>
</evidence>
<dbReference type="InterPro" id="IPR001851">
    <property type="entry name" value="ABC_transp_permease"/>
</dbReference>
<dbReference type="GO" id="GO:0005886">
    <property type="term" value="C:plasma membrane"/>
    <property type="evidence" value="ECO:0007669"/>
    <property type="project" value="UniProtKB-SubCell"/>
</dbReference>
<dbReference type="KEGG" id="kphy:AOZ06_46455"/>
<feature type="transmembrane region" description="Helical" evidence="6">
    <location>
        <begin position="42"/>
        <end position="62"/>
    </location>
</feature>
<dbReference type="AlphaFoldDB" id="A0A0N9IAD2"/>
<feature type="transmembrane region" description="Helical" evidence="6">
    <location>
        <begin position="126"/>
        <end position="144"/>
    </location>
</feature>
<dbReference type="PANTHER" id="PTHR47089">
    <property type="entry name" value="ABC TRANSPORTER, PERMEASE PROTEIN"/>
    <property type="match status" value="1"/>
</dbReference>
<dbReference type="Pfam" id="PF02653">
    <property type="entry name" value="BPD_transp_2"/>
    <property type="match status" value="1"/>
</dbReference>
<comment type="subcellular location">
    <subcellularLocation>
        <location evidence="1">Cell membrane</location>
        <topology evidence="1">Multi-pass membrane protein</topology>
    </subcellularLocation>
</comment>
<evidence type="ECO:0000256" key="6">
    <source>
        <dbReference type="SAM" id="Phobius"/>
    </source>
</evidence>
<evidence type="ECO:0000313" key="8">
    <source>
        <dbReference type="Proteomes" id="UP000063699"/>
    </source>
</evidence>
<protein>
    <recommendedName>
        <fullName evidence="9">ABC transporter permease</fullName>
    </recommendedName>
</protein>
<dbReference type="PANTHER" id="PTHR47089:SF1">
    <property type="entry name" value="GUANOSINE ABC TRANSPORTER PERMEASE PROTEIN NUPP"/>
    <property type="match status" value="1"/>
</dbReference>